<dbReference type="RefSeq" id="WP_205360018.1">
    <property type="nucleotide sequence ID" value="NZ_JADKYB010000016.1"/>
</dbReference>
<sequence length="198" mass="20922">MAGDEMVVGRGGVPLRRTPVFTRAGWTVMGGDDVSSGWQMLRCRRPDAAADPPSLLRDLVAFTRGPACVISLHEEGYALVRGLAPAGCWWEAWLNPDLAAVQLTEVPDDIRDPALWLGSPAFTAAVARKRAALHAGVPDDARAALAWSRAAGLTPAPDPTPIATVLHTHAPHTDDLVPLLLTTLGLPPLPARRASVAS</sequence>
<evidence type="ECO:0000313" key="2">
    <source>
        <dbReference type="Proteomes" id="UP000749040"/>
    </source>
</evidence>
<evidence type="ECO:0000313" key="1">
    <source>
        <dbReference type="EMBL" id="MBM9508152.1"/>
    </source>
</evidence>
<protein>
    <submittedName>
        <fullName evidence="1">Uncharacterized protein</fullName>
    </submittedName>
</protein>
<dbReference type="Proteomes" id="UP000749040">
    <property type="component" value="Unassembled WGS sequence"/>
</dbReference>
<organism evidence="1 2">
    <name type="scientific">Actinacidiphila acididurans</name>
    <dbReference type="NCBI Taxonomy" id="2784346"/>
    <lineage>
        <taxon>Bacteria</taxon>
        <taxon>Bacillati</taxon>
        <taxon>Actinomycetota</taxon>
        <taxon>Actinomycetes</taxon>
        <taxon>Kitasatosporales</taxon>
        <taxon>Streptomycetaceae</taxon>
        <taxon>Actinacidiphila</taxon>
    </lineage>
</organism>
<comment type="caution">
    <text evidence="1">The sequence shown here is derived from an EMBL/GenBank/DDBJ whole genome shotgun (WGS) entry which is preliminary data.</text>
</comment>
<keyword evidence="2" id="KW-1185">Reference proteome</keyword>
<dbReference type="EMBL" id="JADKYB010000016">
    <property type="protein sequence ID" value="MBM9508152.1"/>
    <property type="molecule type" value="Genomic_DNA"/>
</dbReference>
<reference evidence="1 2" key="1">
    <citation type="submission" date="2021-01" db="EMBL/GenBank/DDBJ databases">
        <title>Streptomyces acididurans sp. nov., isolated from a peat swamp forest soil.</title>
        <authorList>
            <person name="Chantavorakit T."/>
            <person name="Duangmal K."/>
        </authorList>
    </citation>
    <scope>NUCLEOTIDE SEQUENCE [LARGE SCALE GENOMIC DNA]</scope>
    <source>
        <strain evidence="1 2">KK5PA1</strain>
    </source>
</reference>
<accession>A0ABS2TYI6</accession>
<proteinExistence type="predicted"/>
<gene>
    <name evidence="1" type="ORF">ITX44_27080</name>
</gene>
<name>A0ABS2TYI6_9ACTN</name>